<evidence type="ECO:0000256" key="6">
    <source>
        <dbReference type="ARBA" id="ARBA00022840"/>
    </source>
</evidence>
<dbReference type="PANTHER" id="PTHR43297:SF7">
    <property type="entry name" value="D,D-DIPEPTIDE TRANSPORT ATP-BINDING PROTEIN DDPD-RELATED"/>
    <property type="match status" value="1"/>
</dbReference>
<dbReference type="PANTHER" id="PTHR43297">
    <property type="entry name" value="OLIGOPEPTIDE TRANSPORT ATP-BINDING PROTEIN APPD"/>
    <property type="match status" value="1"/>
</dbReference>
<keyword evidence="6 9" id="KW-0067">ATP-binding</keyword>
<feature type="domain" description="ABC transporter" evidence="8">
    <location>
        <begin position="5"/>
        <end position="246"/>
    </location>
</feature>
<dbReference type="InterPro" id="IPR003593">
    <property type="entry name" value="AAA+_ATPase"/>
</dbReference>
<name>A0AAE7E2S6_9BACT</name>
<evidence type="ECO:0000256" key="7">
    <source>
        <dbReference type="ARBA" id="ARBA00023136"/>
    </source>
</evidence>
<dbReference type="InterPro" id="IPR027417">
    <property type="entry name" value="P-loop_NTPase"/>
</dbReference>
<dbReference type="InterPro" id="IPR025662">
    <property type="entry name" value="Sigma_54_int_dom_ATP-bd_1"/>
</dbReference>
<gene>
    <name evidence="9" type="ORF">AVENP_0436</name>
</gene>
<keyword evidence="7" id="KW-0472">Membrane</keyword>
<dbReference type="GO" id="GO:0016887">
    <property type="term" value="F:ATP hydrolysis activity"/>
    <property type="evidence" value="ECO:0007669"/>
    <property type="project" value="InterPro"/>
</dbReference>
<dbReference type="GO" id="GO:0005886">
    <property type="term" value="C:plasma membrane"/>
    <property type="evidence" value="ECO:0007669"/>
    <property type="project" value="UniProtKB-SubCell"/>
</dbReference>
<evidence type="ECO:0000256" key="3">
    <source>
        <dbReference type="ARBA" id="ARBA00022448"/>
    </source>
</evidence>
<evidence type="ECO:0000313" key="10">
    <source>
        <dbReference type="Proteomes" id="UP000503482"/>
    </source>
</evidence>
<dbReference type="InterPro" id="IPR017871">
    <property type="entry name" value="ABC_transporter-like_CS"/>
</dbReference>
<dbReference type="GO" id="GO:0005524">
    <property type="term" value="F:ATP binding"/>
    <property type="evidence" value="ECO:0007669"/>
    <property type="project" value="UniProtKB-KW"/>
</dbReference>
<keyword evidence="10" id="KW-1185">Reference proteome</keyword>
<reference evidence="9 10" key="1">
    <citation type="submission" date="2020-05" db="EMBL/GenBank/DDBJ databases">
        <title>Complete genome sequencing of Campylobacter and Arcobacter type strains.</title>
        <authorList>
            <person name="Miller W.G."/>
            <person name="Yee E."/>
        </authorList>
    </citation>
    <scope>NUCLEOTIDE SEQUENCE [LARGE SCALE GENOMIC DNA]</scope>
    <source>
        <strain evidence="9 10">LMG 26156</strain>
    </source>
</reference>
<dbReference type="SMART" id="SM00382">
    <property type="entry name" value="AAA"/>
    <property type="match status" value="2"/>
</dbReference>
<dbReference type="PROSITE" id="PS00211">
    <property type="entry name" value="ABC_TRANSPORTER_1"/>
    <property type="match status" value="1"/>
</dbReference>
<accession>A0AAE7E2S6</accession>
<feature type="domain" description="ABC transporter" evidence="8">
    <location>
        <begin position="266"/>
        <end position="466"/>
    </location>
</feature>
<evidence type="ECO:0000256" key="1">
    <source>
        <dbReference type="ARBA" id="ARBA00004417"/>
    </source>
</evidence>
<evidence type="ECO:0000256" key="5">
    <source>
        <dbReference type="ARBA" id="ARBA00022741"/>
    </source>
</evidence>
<dbReference type="SUPFAM" id="SSF52540">
    <property type="entry name" value="P-loop containing nucleoside triphosphate hydrolases"/>
    <property type="match status" value="2"/>
</dbReference>
<dbReference type="RefSeq" id="WP_128359292.1">
    <property type="nucleotide sequence ID" value="NZ_CP053840.1"/>
</dbReference>
<protein>
    <submittedName>
        <fullName evidence="9">ABC transporter, ATP-binding protein</fullName>
    </submittedName>
</protein>
<sequence>MHKQLKIENLTIYTKDKVLVKDINLEISTKKPLVLLGESGSGKSLVIDAVMGILPQELEVSGKILLDNIDLLKLSKKEREKLWGKHITLLPQEPWLSLDPTMKVIEQIKEVRQFTYKNNEKHSLKKSLEELKDVKLEKFTNSYPYELSGGMCQRLTIAITHVQEGSLILVDEPTKGLDKKLCDSIVDKLNEQIKQNKLLFVITHDLEIARKIEGSLGIMVDGEIIEYSDTKSIFNNPQKEYTKRLILAEPTFWKIEKTKPKDETTVHIKNLSKQFDKNILFKKLSFDIKKGEIVSIVGESGSGKSSLGNIILDHLSSDSGEIIKNKNYSKIQFQKIYQDPPSAFLPEQILKDGFWDLLKLHKIAKEKLYSFLEKFNLSKELLNRTPSEISGGELQRLSIIRVLLLKPIFIFADEITSRLDPISQKEVLFLLKEIVETENLSVLLVTHDRTLAQIISNKVINIEEYK</sequence>
<proteinExistence type="inferred from homology"/>
<comment type="similarity">
    <text evidence="2">Belongs to the ABC transporter superfamily.</text>
</comment>
<dbReference type="AlphaFoldDB" id="A0AAE7E2S6"/>
<keyword evidence="4" id="KW-1003">Cell membrane</keyword>
<keyword evidence="5" id="KW-0547">Nucleotide-binding</keyword>
<dbReference type="EMBL" id="CP053840">
    <property type="protein sequence ID" value="QKF66010.1"/>
    <property type="molecule type" value="Genomic_DNA"/>
</dbReference>
<organism evidence="9 10">
    <name type="scientific">Arcobacter venerupis</name>
    <dbReference type="NCBI Taxonomy" id="1054033"/>
    <lineage>
        <taxon>Bacteria</taxon>
        <taxon>Pseudomonadati</taxon>
        <taxon>Campylobacterota</taxon>
        <taxon>Epsilonproteobacteria</taxon>
        <taxon>Campylobacterales</taxon>
        <taxon>Arcobacteraceae</taxon>
        <taxon>Arcobacter</taxon>
    </lineage>
</organism>
<dbReference type="InterPro" id="IPR050388">
    <property type="entry name" value="ABC_Ni/Peptide_Import"/>
</dbReference>
<evidence type="ECO:0000259" key="8">
    <source>
        <dbReference type="PROSITE" id="PS50893"/>
    </source>
</evidence>
<evidence type="ECO:0000313" key="9">
    <source>
        <dbReference type="EMBL" id="QKF66010.1"/>
    </source>
</evidence>
<evidence type="ECO:0000256" key="2">
    <source>
        <dbReference type="ARBA" id="ARBA00005417"/>
    </source>
</evidence>
<evidence type="ECO:0000256" key="4">
    <source>
        <dbReference type="ARBA" id="ARBA00022475"/>
    </source>
</evidence>
<dbReference type="InterPro" id="IPR003439">
    <property type="entry name" value="ABC_transporter-like_ATP-bd"/>
</dbReference>
<dbReference type="Proteomes" id="UP000503482">
    <property type="component" value="Chromosome"/>
</dbReference>
<dbReference type="Pfam" id="PF00005">
    <property type="entry name" value="ABC_tran"/>
    <property type="match status" value="2"/>
</dbReference>
<dbReference type="PROSITE" id="PS00675">
    <property type="entry name" value="SIGMA54_INTERACT_1"/>
    <property type="match status" value="1"/>
</dbReference>
<dbReference type="KEGG" id="avp:AVENP_0436"/>
<dbReference type="PROSITE" id="PS50893">
    <property type="entry name" value="ABC_TRANSPORTER_2"/>
    <property type="match status" value="2"/>
</dbReference>
<keyword evidence="3" id="KW-0813">Transport</keyword>
<comment type="subcellular location">
    <subcellularLocation>
        <location evidence="1">Cell inner membrane</location>
        <topology evidence="1">Peripheral membrane protein</topology>
    </subcellularLocation>
</comment>
<dbReference type="Gene3D" id="3.40.50.300">
    <property type="entry name" value="P-loop containing nucleotide triphosphate hydrolases"/>
    <property type="match status" value="2"/>
</dbReference>